<dbReference type="OrthoDB" id="5147098at2"/>
<dbReference type="EMBL" id="SZYE01000056">
    <property type="protein sequence ID" value="TKR23872.1"/>
    <property type="molecule type" value="Genomic_DNA"/>
</dbReference>
<reference evidence="1 2" key="1">
    <citation type="submission" date="2019-05" db="EMBL/GenBank/DDBJ databases">
        <title>Genome sequence of Cellulomonas hominis strain CS1.</title>
        <authorList>
            <person name="Belmont J."/>
            <person name="Maclea K.S."/>
        </authorList>
    </citation>
    <scope>NUCLEOTIDE SEQUENCE [LARGE SCALE GENOMIC DNA]</scope>
    <source>
        <strain evidence="1 2">CS1</strain>
    </source>
</reference>
<organism evidence="1 2">
    <name type="scientific">Cellulomonas hominis</name>
    <dbReference type="NCBI Taxonomy" id="156981"/>
    <lineage>
        <taxon>Bacteria</taxon>
        <taxon>Bacillati</taxon>
        <taxon>Actinomycetota</taxon>
        <taxon>Actinomycetes</taxon>
        <taxon>Micrococcales</taxon>
        <taxon>Cellulomonadaceae</taxon>
        <taxon>Cellulomonas</taxon>
    </lineage>
</organism>
<comment type="caution">
    <text evidence="1">The sequence shown here is derived from an EMBL/GenBank/DDBJ whole genome shotgun (WGS) entry which is preliminary data.</text>
</comment>
<name>A0A7Z8JZ91_9CELL</name>
<evidence type="ECO:0000313" key="2">
    <source>
        <dbReference type="Proteomes" id="UP000308121"/>
    </source>
</evidence>
<sequence length="147" mass="16580">MAWWLLLWLVLPALTFAVVLRLIPGAESSPRRTAARERRRARVAGVLDRVATRVRHGRHGGPPPPDPFDALHVQVRLGIVADHLRRLEGDPHAWARAERIIASQLAYDALLADACRLAGVEVLPRAKGDPWERMREEVELASRGWTW</sequence>
<evidence type="ECO:0000313" key="1">
    <source>
        <dbReference type="EMBL" id="TKR23872.1"/>
    </source>
</evidence>
<protein>
    <submittedName>
        <fullName evidence="1">Uncharacterized protein</fullName>
    </submittedName>
</protein>
<dbReference type="Proteomes" id="UP000308121">
    <property type="component" value="Unassembled WGS sequence"/>
</dbReference>
<proteinExistence type="predicted"/>
<accession>A0A7Z8JZ91</accession>
<dbReference type="AlphaFoldDB" id="A0A7Z8JZ91"/>
<dbReference type="RefSeq" id="WP_154729358.1">
    <property type="nucleotide sequence ID" value="NZ_SZYE01000056.1"/>
</dbReference>
<gene>
    <name evidence="1" type="ORF">FA014_09045</name>
</gene>